<dbReference type="GO" id="GO:0046872">
    <property type="term" value="F:metal ion binding"/>
    <property type="evidence" value="ECO:0007669"/>
    <property type="project" value="UniProtKB-KW"/>
</dbReference>
<dbReference type="SMART" id="SM00849">
    <property type="entry name" value="Lactamase_B"/>
    <property type="match status" value="1"/>
</dbReference>
<evidence type="ECO:0000259" key="6">
    <source>
        <dbReference type="SMART" id="SM00849"/>
    </source>
</evidence>
<dbReference type="CDD" id="cd07729">
    <property type="entry name" value="AHL_lactonase_MBL-fold"/>
    <property type="match status" value="1"/>
</dbReference>
<organism evidence="7 8">
    <name type="scientific">Pseudomonas yamanorum</name>
    <dbReference type="NCBI Taxonomy" id="515393"/>
    <lineage>
        <taxon>Bacteria</taxon>
        <taxon>Pseudomonadati</taxon>
        <taxon>Pseudomonadota</taxon>
        <taxon>Gammaproteobacteria</taxon>
        <taxon>Pseudomonadales</taxon>
        <taxon>Pseudomonadaceae</taxon>
        <taxon>Pseudomonas</taxon>
    </lineage>
</organism>
<dbReference type="Gene3D" id="3.60.15.10">
    <property type="entry name" value="Ribonuclease Z/Hydroxyacylglutathione hydrolase-like"/>
    <property type="match status" value="1"/>
</dbReference>
<evidence type="ECO:0000256" key="2">
    <source>
        <dbReference type="ARBA" id="ARBA00007749"/>
    </source>
</evidence>
<dbReference type="PANTHER" id="PTHR42978">
    <property type="entry name" value="QUORUM-QUENCHING LACTONASE YTNP-RELATED-RELATED"/>
    <property type="match status" value="1"/>
</dbReference>
<feature type="domain" description="Metallo-beta-lactamase" evidence="6">
    <location>
        <begin position="45"/>
        <end position="264"/>
    </location>
</feature>
<sequence length="288" mass="32652">MIKLTSIQTGTVSIRPHHHCGTEGRGPIQRKIDMLMDKDWVEDLPIYSYLIEHPEGNFLIDTGDSADHAHKDYLPSWHPFFRHSVVVKVAPGEEVGDQLRARGLDPARDIKAVILTHMHHDHAGGLNHFPHTQIIVSKENFLLANSFIGKIFGCLPQHFPRWLAPTLIEFKNEAFGPFQQSYPLTKDKRILLVPTPGHMRGHMSVIVRTSDVTYFMAGDSTYDQNLLLEELVDGVTYDVDLSKRTLRQIMALGEMEPTVLLPAHDLLAGERLENTLCLPRTYDKKIVI</sequence>
<dbReference type="RefSeq" id="WP_177115183.1">
    <property type="nucleotide sequence ID" value="NZ_JACARF010000023.1"/>
</dbReference>
<proteinExistence type="inferred from homology"/>
<dbReference type="InterPro" id="IPR001279">
    <property type="entry name" value="Metallo-B-lactamas"/>
</dbReference>
<dbReference type="EMBL" id="JACARF010000023">
    <property type="protein sequence ID" value="NWE77803.1"/>
    <property type="molecule type" value="Genomic_DNA"/>
</dbReference>
<dbReference type="SUPFAM" id="SSF56281">
    <property type="entry name" value="Metallo-hydrolase/oxidoreductase"/>
    <property type="match status" value="1"/>
</dbReference>
<reference evidence="7 8" key="1">
    <citation type="submission" date="2020-04" db="EMBL/GenBank/DDBJ databases">
        <title>Molecular characterization of pseudomonads from Agaricus bisporus reveal novel blotch 2 pathogens in Western Europe.</title>
        <authorList>
            <person name="Taparia T."/>
            <person name="Krijger M."/>
            <person name="Haynes E."/>
            <person name="Elpinstone J.G."/>
            <person name="Noble R."/>
            <person name="Van Der Wolf J."/>
        </authorList>
    </citation>
    <scope>NUCLEOTIDE SEQUENCE [LARGE SCALE GENOMIC DNA]</scope>
    <source>
        <strain evidence="7 8">IPO3781</strain>
    </source>
</reference>
<name>A0A7Y8K691_9PSED</name>
<gene>
    <name evidence="7" type="ORF">HX828_19750</name>
</gene>
<protein>
    <submittedName>
        <fullName evidence="7">N-acyl homoserine lactonase family protein</fullName>
    </submittedName>
</protein>
<evidence type="ECO:0000313" key="7">
    <source>
        <dbReference type="EMBL" id="NWE77803.1"/>
    </source>
</evidence>
<keyword evidence="5" id="KW-0862">Zinc</keyword>
<evidence type="ECO:0000313" key="8">
    <source>
        <dbReference type="Proteomes" id="UP000537188"/>
    </source>
</evidence>
<evidence type="ECO:0000256" key="1">
    <source>
        <dbReference type="ARBA" id="ARBA00001947"/>
    </source>
</evidence>
<comment type="similarity">
    <text evidence="2">Belongs to the metallo-beta-lactamase superfamily.</text>
</comment>
<keyword evidence="4" id="KW-0378">Hydrolase</keyword>
<comment type="cofactor">
    <cofactor evidence="1">
        <name>Zn(2+)</name>
        <dbReference type="ChEBI" id="CHEBI:29105"/>
    </cofactor>
</comment>
<dbReference type="InterPro" id="IPR051013">
    <property type="entry name" value="MBL_superfamily_lactonases"/>
</dbReference>
<dbReference type="InterPro" id="IPR036866">
    <property type="entry name" value="RibonucZ/Hydroxyglut_hydro"/>
</dbReference>
<keyword evidence="3" id="KW-0479">Metal-binding</keyword>
<evidence type="ECO:0000256" key="3">
    <source>
        <dbReference type="ARBA" id="ARBA00022723"/>
    </source>
</evidence>
<evidence type="ECO:0000256" key="5">
    <source>
        <dbReference type="ARBA" id="ARBA00022833"/>
    </source>
</evidence>
<dbReference type="Proteomes" id="UP000537188">
    <property type="component" value="Unassembled WGS sequence"/>
</dbReference>
<evidence type="ECO:0000256" key="4">
    <source>
        <dbReference type="ARBA" id="ARBA00022801"/>
    </source>
</evidence>
<dbReference type="PANTHER" id="PTHR42978:SF2">
    <property type="entry name" value="102 KBASES UNSTABLE REGION: FROM 1 TO 119443"/>
    <property type="match status" value="1"/>
</dbReference>
<dbReference type="GO" id="GO:0016787">
    <property type="term" value="F:hydrolase activity"/>
    <property type="evidence" value="ECO:0007669"/>
    <property type="project" value="UniProtKB-KW"/>
</dbReference>
<comment type="caution">
    <text evidence="7">The sequence shown here is derived from an EMBL/GenBank/DDBJ whole genome shotgun (WGS) entry which is preliminary data.</text>
</comment>
<dbReference type="AlphaFoldDB" id="A0A7Y8K691"/>
<dbReference type="Pfam" id="PF00753">
    <property type="entry name" value="Lactamase_B"/>
    <property type="match status" value="1"/>
</dbReference>
<accession>A0A7Y8K691</accession>